<evidence type="ECO:0000313" key="5">
    <source>
        <dbReference type="Proteomes" id="UP001185331"/>
    </source>
</evidence>
<evidence type="ECO:0000256" key="2">
    <source>
        <dbReference type="SAM" id="MobiDB-lite"/>
    </source>
</evidence>
<keyword evidence="3" id="KW-0812">Transmembrane</keyword>
<accession>A0AAE4BNA1</accession>
<protein>
    <submittedName>
        <fullName evidence="4">Type IV pilus assembly protein PilO</fullName>
    </submittedName>
</protein>
<keyword evidence="3" id="KW-0472">Membrane</keyword>
<dbReference type="Pfam" id="PF04350">
    <property type="entry name" value="PilO"/>
    <property type="match status" value="1"/>
</dbReference>
<dbReference type="Gene3D" id="3.30.70.60">
    <property type="match status" value="1"/>
</dbReference>
<feature type="transmembrane region" description="Helical" evidence="3">
    <location>
        <begin position="21"/>
        <end position="42"/>
    </location>
</feature>
<comment type="caution">
    <text evidence="4">The sequence shown here is derived from an EMBL/GenBank/DDBJ whole genome shotgun (WGS) entry which is preliminary data.</text>
</comment>
<feature type="coiled-coil region" evidence="1">
    <location>
        <begin position="49"/>
        <end position="86"/>
    </location>
</feature>
<evidence type="ECO:0000256" key="1">
    <source>
        <dbReference type="SAM" id="Coils"/>
    </source>
</evidence>
<sequence>MMRSSPGLSTLNAAALLKGRGLFFTSLVVTGLIGGAWFAALYTPKQAQIAEARTELDSLTTQLSSARRAADEVKTLQVDVAALQVKHAALIKALPPTARVAGLLEELRLNVLTAGGTLSKITQLNAEAQNLPVGVSPMNFTLTLRGGFAELYQSLLSIESMKRFATVGSLSISVNSASDVDPQLGTDVALTVYTYDPTATPPAPEPGTTPPAPDAPPEGKE</sequence>
<dbReference type="RefSeq" id="WP_309855095.1">
    <property type="nucleotide sequence ID" value="NZ_JAVDQJ010000005.1"/>
</dbReference>
<dbReference type="InterPro" id="IPR007445">
    <property type="entry name" value="PilO"/>
</dbReference>
<dbReference type="GO" id="GO:0043107">
    <property type="term" value="P:type IV pilus-dependent motility"/>
    <property type="evidence" value="ECO:0007669"/>
    <property type="project" value="InterPro"/>
</dbReference>
<organism evidence="4 5">
    <name type="scientific">Deinococcus soli</name>
    <name type="common">ex Cha et al. 2016</name>
    <dbReference type="NCBI Taxonomy" id="1309411"/>
    <lineage>
        <taxon>Bacteria</taxon>
        <taxon>Thermotogati</taxon>
        <taxon>Deinococcota</taxon>
        <taxon>Deinococci</taxon>
        <taxon>Deinococcales</taxon>
        <taxon>Deinococcaceae</taxon>
        <taxon>Deinococcus</taxon>
    </lineage>
</organism>
<name>A0AAE4BNA1_9DEIO</name>
<feature type="region of interest" description="Disordered" evidence="2">
    <location>
        <begin position="195"/>
        <end position="221"/>
    </location>
</feature>
<gene>
    <name evidence="4" type="ORF">J2Y00_002089</name>
</gene>
<keyword evidence="3" id="KW-1133">Transmembrane helix</keyword>
<proteinExistence type="predicted"/>
<feature type="compositionally biased region" description="Pro residues" evidence="2">
    <location>
        <begin position="199"/>
        <end position="221"/>
    </location>
</feature>
<keyword evidence="1" id="KW-0175">Coiled coil</keyword>
<reference evidence="4" key="1">
    <citation type="submission" date="2023-07" db="EMBL/GenBank/DDBJ databases">
        <title>Sorghum-associated microbial communities from plants grown in Nebraska, USA.</title>
        <authorList>
            <person name="Schachtman D."/>
        </authorList>
    </citation>
    <scope>NUCLEOTIDE SEQUENCE</scope>
    <source>
        <strain evidence="4">BE330</strain>
    </source>
</reference>
<evidence type="ECO:0000256" key="3">
    <source>
        <dbReference type="SAM" id="Phobius"/>
    </source>
</evidence>
<evidence type="ECO:0000313" key="4">
    <source>
        <dbReference type="EMBL" id="MDR6218526.1"/>
    </source>
</evidence>
<dbReference type="GO" id="GO:0043683">
    <property type="term" value="P:type IV pilus assembly"/>
    <property type="evidence" value="ECO:0007669"/>
    <property type="project" value="InterPro"/>
</dbReference>
<dbReference type="AlphaFoldDB" id="A0AAE4BNA1"/>
<dbReference type="Proteomes" id="UP001185331">
    <property type="component" value="Unassembled WGS sequence"/>
</dbReference>
<dbReference type="InterPro" id="IPR014717">
    <property type="entry name" value="Transl_elong_EF1B/ribsomal_bS6"/>
</dbReference>
<dbReference type="EMBL" id="JAVDQK010000004">
    <property type="protein sequence ID" value="MDR6218526.1"/>
    <property type="molecule type" value="Genomic_DNA"/>
</dbReference>